<accession>A0A644ZVU6</accession>
<comment type="caution">
    <text evidence="1">The sequence shown here is derived from an EMBL/GenBank/DDBJ whole genome shotgun (WGS) entry which is preliminary data.</text>
</comment>
<gene>
    <name evidence="1" type="ORF">SDC9_91508</name>
</gene>
<reference evidence="1" key="1">
    <citation type="submission" date="2019-08" db="EMBL/GenBank/DDBJ databases">
        <authorList>
            <person name="Kucharzyk K."/>
            <person name="Murdoch R.W."/>
            <person name="Higgins S."/>
            <person name="Loffler F."/>
        </authorList>
    </citation>
    <scope>NUCLEOTIDE SEQUENCE</scope>
</reference>
<sequence length="793" mass="86216">MKFKGLELKNSTGSWRSDRGELRANWRFGEGRSGSGDTFEFNFDKLVCDTPRGQLDLRNPAGELNVRMSEAGQYDFYLIARAQSYALLTPQFKLDGSKFQSEIVATRRIDGPRWTIQSCDFKTDDAIFRRGDLALQLAAPELRGAGVFTSAAKPDNAELHFSARSIRSGDWNFTRPQLHLIHPDNDRAQSWRGNFEFSQGDVRILSQPWSAVDGKLELAGESFTALPDEFKFSAAVFKPVWKNWQGDFQNSSWQIRREPDTDQFACELNAEAFRVRGPAGSGNFARSQAKLRCRQDSDGKFLDFQAELDLAHPSWSYQTMHLGSETLKGHFAFRNPQRPLFQTALTAGNATLITPQFSLLAPQFELEGEHDAGAGATGHLRLVDGSVSATFARLDAGAVTLDLPWRIGKTPAGTKPDASGRLTVGRITLGGQNEGALEAVLTQNDEGIAGTGELTSPRLQDGKVKLETHIALPPRDPQLELAFDLAPASLAGPLDLSNWYADCPAVITAGKFSLHGVLKSDFETAAATGTVSATDSDWMLGNGLLEGAAATVEFHDLIGLISRPDVPLTAKRFKWKNWEFRDNRFQLTFNAGHEVSVSAWEGSSGGGNLRLTAPVRFQTAGQNEVPLMLAVSQLPLAPFLTNLGIDAVEGGAVVSGTVNAKYADGTLNFGDSSLGFKTPSGELLKFGALERYVVKVGDPNYQAFTLAVLRAMRCTSAQFDFADRDGALRMKIKADGVPDAPVPFVYQGKDAASPFRPASSGEEGFSGELELLVDLKLNADKAPDAPRPNGAKL</sequence>
<dbReference type="EMBL" id="VSSQ01010634">
    <property type="protein sequence ID" value="MPM44826.1"/>
    <property type="molecule type" value="Genomic_DNA"/>
</dbReference>
<dbReference type="AlphaFoldDB" id="A0A644ZVU6"/>
<organism evidence="1">
    <name type="scientific">bioreactor metagenome</name>
    <dbReference type="NCBI Taxonomy" id="1076179"/>
    <lineage>
        <taxon>unclassified sequences</taxon>
        <taxon>metagenomes</taxon>
        <taxon>ecological metagenomes</taxon>
    </lineage>
</organism>
<evidence type="ECO:0008006" key="2">
    <source>
        <dbReference type="Google" id="ProtNLM"/>
    </source>
</evidence>
<protein>
    <recommendedName>
        <fullName evidence="2">Dicarboxylate transport domain-containing protein</fullName>
    </recommendedName>
</protein>
<name>A0A644ZVU6_9ZZZZ</name>
<proteinExistence type="predicted"/>
<evidence type="ECO:0000313" key="1">
    <source>
        <dbReference type="EMBL" id="MPM44826.1"/>
    </source>
</evidence>